<proteinExistence type="predicted"/>
<reference evidence="2 3" key="1">
    <citation type="journal article" date="2009" name="Stand. Genomic Sci.">
        <title>Complete genome sequence of Dyadobacter fermentans type strain (NS114).</title>
        <authorList>
            <person name="Lang E."/>
            <person name="Lapidus A."/>
            <person name="Chertkov O."/>
            <person name="Brettin T."/>
            <person name="Detter J.C."/>
            <person name="Han C."/>
            <person name="Copeland A."/>
            <person name="Glavina Del Rio T."/>
            <person name="Nolan M."/>
            <person name="Chen F."/>
            <person name="Lucas S."/>
            <person name="Tice H."/>
            <person name="Cheng J.F."/>
            <person name="Land M."/>
            <person name="Hauser L."/>
            <person name="Chang Y.J."/>
            <person name="Jeffries C.D."/>
            <person name="Kopitz M."/>
            <person name="Bruce D."/>
            <person name="Goodwin L."/>
            <person name="Pitluck S."/>
            <person name="Ovchinnikova G."/>
            <person name="Pati A."/>
            <person name="Ivanova N."/>
            <person name="Mavrommatis K."/>
            <person name="Chen A."/>
            <person name="Palaniappan K."/>
            <person name="Chain P."/>
            <person name="Bristow J."/>
            <person name="Eisen J.A."/>
            <person name="Markowitz V."/>
            <person name="Hugenholtz P."/>
            <person name="Goker M."/>
            <person name="Rohde M."/>
            <person name="Kyrpides N.C."/>
            <person name="Klenk H.P."/>
        </authorList>
    </citation>
    <scope>NUCLEOTIDE SEQUENCE [LARGE SCALE GENOMIC DNA]</scope>
    <source>
        <strain evidence="3">ATCC 700827 / DSM 18053 / CIP 107007 / KCTC 52180 / NS114</strain>
    </source>
</reference>
<evidence type="ECO:0000313" key="3">
    <source>
        <dbReference type="Proteomes" id="UP000002011"/>
    </source>
</evidence>
<keyword evidence="3" id="KW-1185">Reference proteome</keyword>
<dbReference type="Gene3D" id="2.60.120.260">
    <property type="entry name" value="Galactose-binding domain-like"/>
    <property type="match status" value="1"/>
</dbReference>
<dbReference type="eggNOG" id="COG3828">
    <property type="taxonomic scope" value="Bacteria"/>
</dbReference>
<dbReference type="PROSITE" id="PS50022">
    <property type="entry name" value="FA58C_3"/>
    <property type="match status" value="1"/>
</dbReference>
<dbReference type="Pfam" id="PF06283">
    <property type="entry name" value="ThuA"/>
    <property type="match status" value="1"/>
</dbReference>
<name>C6W2B2_DYAFD</name>
<dbReference type="InterPro" id="IPR029010">
    <property type="entry name" value="ThuA-like"/>
</dbReference>
<dbReference type="RefSeq" id="WP_015810342.1">
    <property type="nucleotide sequence ID" value="NC_013037.1"/>
</dbReference>
<gene>
    <name evidence="2" type="ordered locus">Dfer_0825</name>
</gene>
<feature type="domain" description="F5/8 type C" evidence="1">
    <location>
        <begin position="335"/>
        <end position="478"/>
    </location>
</feature>
<dbReference type="PANTHER" id="PTHR40469:SF2">
    <property type="entry name" value="GALACTOSE-BINDING DOMAIN-LIKE SUPERFAMILY PROTEIN"/>
    <property type="match status" value="1"/>
</dbReference>
<dbReference type="PANTHER" id="PTHR40469">
    <property type="entry name" value="SECRETED GLYCOSYL HYDROLASE"/>
    <property type="match status" value="1"/>
</dbReference>
<evidence type="ECO:0000313" key="2">
    <source>
        <dbReference type="EMBL" id="ACT92085.1"/>
    </source>
</evidence>
<dbReference type="OrthoDB" id="9816308at2"/>
<dbReference type="Gene3D" id="3.40.50.880">
    <property type="match status" value="1"/>
</dbReference>
<dbReference type="EMBL" id="CP001619">
    <property type="protein sequence ID" value="ACT92085.1"/>
    <property type="molecule type" value="Genomic_DNA"/>
</dbReference>
<dbReference type="KEGG" id="dfe:Dfer_0825"/>
<dbReference type="InterPro" id="IPR000421">
    <property type="entry name" value="FA58C"/>
</dbReference>
<dbReference type="InterPro" id="IPR008979">
    <property type="entry name" value="Galactose-bd-like_sf"/>
</dbReference>
<dbReference type="AlphaFoldDB" id="C6W2B2"/>
<sequence length="478" mass="53142">MKVTYRLATIFIAATVLSLTKCYGQAKPKVLIITGNGNVPVQKPEYPPWRHAFQNNKVAEILREVTDVDSTTDLRMLNDGTLANYDVLISNSIFLTPDTAQLAALERFIVNGKCLLTLHCGLLSFLNWDKYEQVMGGIFIGGPSTEPEIFKVNTENMEFWGYEYLFRKFARHPVSSVVDDFITTDELYYFQPSTPEFHVIARAENHPVMWWHPVGKGKVMSLTLGHDELAKASNGYQKLLINGVRWLVGVPLVHAIAPKPISNRQSTYENITAIHGYVKDPKAPVVFSVGEQTRPDLFNFTVSPDQKLHVSLTGKTGEGEVVLHAKSDAGISSAALAVKVVNDGEGNIASYLGNRAAVSSNENQSTLFDAANLIDADSTTRWSSTAAESAWITIDLQKVYPVGRVVLNWEASYASGYQVLVSEFGENWQVVADVRNGDGQQDELTFPPVQARFVKILAQQRAAQKWGYSIYEVEVYKR</sequence>
<dbReference type="HOGENOM" id="CLU_703823_0_0_10"/>
<dbReference type="SUPFAM" id="SSF52317">
    <property type="entry name" value="Class I glutamine amidotransferase-like"/>
    <property type="match status" value="1"/>
</dbReference>
<dbReference type="Proteomes" id="UP000002011">
    <property type="component" value="Chromosome"/>
</dbReference>
<dbReference type="Pfam" id="PF00754">
    <property type="entry name" value="F5_F8_type_C"/>
    <property type="match status" value="1"/>
</dbReference>
<protein>
    <submittedName>
        <fullName evidence="2">Coagulation factor 5/8 type domain protein</fullName>
    </submittedName>
</protein>
<dbReference type="CAZy" id="CBM32">
    <property type="family name" value="Carbohydrate-Binding Module Family 32"/>
</dbReference>
<dbReference type="SUPFAM" id="SSF49785">
    <property type="entry name" value="Galactose-binding domain-like"/>
    <property type="match status" value="1"/>
</dbReference>
<dbReference type="STRING" id="471854.Dfer_0825"/>
<organism evidence="2 3">
    <name type="scientific">Dyadobacter fermentans (strain ATCC 700827 / DSM 18053 / CIP 107007 / KCTC 52180 / NS114)</name>
    <dbReference type="NCBI Taxonomy" id="471854"/>
    <lineage>
        <taxon>Bacteria</taxon>
        <taxon>Pseudomonadati</taxon>
        <taxon>Bacteroidota</taxon>
        <taxon>Cytophagia</taxon>
        <taxon>Cytophagales</taxon>
        <taxon>Spirosomataceae</taxon>
        <taxon>Dyadobacter</taxon>
    </lineage>
</organism>
<accession>C6W2B2</accession>
<dbReference type="InterPro" id="IPR029062">
    <property type="entry name" value="Class_I_gatase-like"/>
</dbReference>
<evidence type="ECO:0000259" key="1">
    <source>
        <dbReference type="PROSITE" id="PS50022"/>
    </source>
</evidence>